<comment type="caution">
    <text evidence="2">The sequence shown here is derived from an EMBL/GenBank/DDBJ whole genome shotgun (WGS) entry which is preliminary data.</text>
</comment>
<evidence type="ECO:0000313" key="2">
    <source>
        <dbReference type="EMBL" id="CAG8734722.1"/>
    </source>
</evidence>
<proteinExistence type="predicted"/>
<feature type="non-terminal residue" evidence="2">
    <location>
        <position position="80"/>
    </location>
</feature>
<protein>
    <submittedName>
        <fullName evidence="2">14034_t:CDS:1</fullName>
    </submittedName>
</protein>
<dbReference type="AlphaFoldDB" id="A0A9N9IIE9"/>
<dbReference type="EMBL" id="CAJVPV010027690">
    <property type="protein sequence ID" value="CAG8734722.1"/>
    <property type="molecule type" value="Genomic_DNA"/>
</dbReference>
<dbReference type="OrthoDB" id="10415330at2759"/>
<feature type="compositionally biased region" description="Basic and acidic residues" evidence="1">
    <location>
        <begin position="70"/>
        <end position="80"/>
    </location>
</feature>
<feature type="non-terminal residue" evidence="2">
    <location>
        <position position="1"/>
    </location>
</feature>
<sequence>ELKPDEIKAKNCGMERPRKQVHIHQSIVTESLTRTIATGTFYGGIVNGLPMSTYEIADRKNSKRKATNNDTDRCTITHKK</sequence>
<dbReference type="Proteomes" id="UP000789342">
    <property type="component" value="Unassembled WGS sequence"/>
</dbReference>
<gene>
    <name evidence="2" type="ORF">AMORRO_LOCUS14291</name>
</gene>
<accession>A0A9N9IIE9</accession>
<reference evidence="2" key="1">
    <citation type="submission" date="2021-06" db="EMBL/GenBank/DDBJ databases">
        <authorList>
            <person name="Kallberg Y."/>
            <person name="Tangrot J."/>
            <person name="Rosling A."/>
        </authorList>
    </citation>
    <scope>NUCLEOTIDE SEQUENCE</scope>
    <source>
        <strain evidence="2">CL551</strain>
    </source>
</reference>
<feature type="region of interest" description="Disordered" evidence="1">
    <location>
        <begin position="60"/>
        <end position="80"/>
    </location>
</feature>
<keyword evidence="3" id="KW-1185">Reference proteome</keyword>
<organism evidence="2 3">
    <name type="scientific">Acaulospora morrowiae</name>
    <dbReference type="NCBI Taxonomy" id="94023"/>
    <lineage>
        <taxon>Eukaryota</taxon>
        <taxon>Fungi</taxon>
        <taxon>Fungi incertae sedis</taxon>
        <taxon>Mucoromycota</taxon>
        <taxon>Glomeromycotina</taxon>
        <taxon>Glomeromycetes</taxon>
        <taxon>Diversisporales</taxon>
        <taxon>Acaulosporaceae</taxon>
        <taxon>Acaulospora</taxon>
    </lineage>
</organism>
<name>A0A9N9IIE9_9GLOM</name>
<evidence type="ECO:0000313" key="3">
    <source>
        <dbReference type="Proteomes" id="UP000789342"/>
    </source>
</evidence>
<evidence type="ECO:0000256" key="1">
    <source>
        <dbReference type="SAM" id="MobiDB-lite"/>
    </source>
</evidence>